<accession>A0A9N9V9H3</accession>
<evidence type="ECO:0000313" key="8">
    <source>
        <dbReference type="Proteomes" id="UP000696573"/>
    </source>
</evidence>
<reference evidence="7" key="1">
    <citation type="submission" date="2021-10" db="EMBL/GenBank/DDBJ databases">
        <authorList>
            <person name="Piombo E."/>
        </authorList>
    </citation>
    <scope>NUCLEOTIDE SEQUENCE</scope>
</reference>
<organism evidence="7 8">
    <name type="scientific">Clonostachys rhizophaga</name>
    <dbReference type="NCBI Taxonomy" id="160324"/>
    <lineage>
        <taxon>Eukaryota</taxon>
        <taxon>Fungi</taxon>
        <taxon>Dikarya</taxon>
        <taxon>Ascomycota</taxon>
        <taxon>Pezizomycotina</taxon>
        <taxon>Sordariomycetes</taxon>
        <taxon>Hypocreomycetidae</taxon>
        <taxon>Hypocreales</taxon>
        <taxon>Bionectriaceae</taxon>
        <taxon>Clonostachys</taxon>
    </lineage>
</organism>
<keyword evidence="2 5" id="KW-0560">Oxidoreductase</keyword>
<feature type="domain" description="Aldehyde dehydrogenase" evidence="6">
    <location>
        <begin position="28"/>
        <end position="287"/>
    </location>
</feature>
<dbReference type="FunFam" id="3.40.605.10:FF:000026">
    <property type="entry name" value="Aldehyde dehydrogenase, putative"/>
    <property type="match status" value="1"/>
</dbReference>
<evidence type="ECO:0000256" key="4">
    <source>
        <dbReference type="PROSITE-ProRule" id="PRU10007"/>
    </source>
</evidence>
<dbReference type="Gene3D" id="3.40.309.10">
    <property type="entry name" value="Aldehyde Dehydrogenase, Chain A, domain 2"/>
    <property type="match status" value="2"/>
</dbReference>
<dbReference type="GO" id="GO:0046394">
    <property type="term" value="P:carboxylic acid biosynthetic process"/>
    <property type="evidence" value="ECO:0007669"/>
    <property type="project" value="UniProtKB-ARBA"/>
</dbReference>
<dbReference type="EMBL" id="CABFNQ020000614">
    <property type="protein sequence ID" value="CAH0020088.1"/>
    <property type="molecule type" value="Genomic_DNA"/>
</dbReference>
<proteinExistence type="inferred from homology"/>
<keyword evidence="8" id="KW-1185">Reference proteome</keyword>
<dbReference type="PANTHER" id="PTHR43720">
    <property type="entry name" value="2-AMINOMUCONIC SEMIALDEHYDE DEHYDROGENASE"/>
    <property type="match status" value="1"/>
</dbReference>
<feature type="domain" description="Aldehyde dehydrogenase" evidence="6">
    <location>
        <begin position="313"/>
        <end position="432"/>
    </location>
</feature>
<evidence type="ECO:0000313" key="7">
    <source>
        <dbReference type="EMBL" id="CAH0020088.1"/>
    </source>
</evidence>
<name>A0A9N9V9H3_9HYPO</name>
<dbReference type="InterPro" id="IPR015590">
    <property type="entry name" value="Aldehyde_DH_dom"/>
</dbReference>
<keyword evidence="3" id="KW-0520">NAD</keyword>
<comment type="similarity">
    <text evidence="1 5">Belongs to the aldehyde dehydrogenase family.</text>
</comment>
<evidence type="ECO:0000256" key="2">
    <source>
        <dbReference type="ARBA" id="ARBA00023002"/>
    </source>
</evidence>
<dbReference type="InterPro" id="IPR016161">
    <property type="entry name" value="Ald_DH/histidinol_DH"/>
</dbReference>
<feature type="active site" evidence="4">
    <location>
        <position position="246"/>
    </location>
</feature>
<evidence type="ECO:0000256" key="5">
    <source>
        <dbReference type="RuleBase" id="RU003345"/>
    </source>
</evidence>
<evidence type="ECO:0000256" key="1">
    <source>
        <dbReference type="ARBA" id="ARBA00009986"/>
    </source>
</evidence>
<dbReference type="GO" id="GO:0006598">
    <property type="term" value="P:polyamine catabolic process"/>
    <property type="evidence" value="ECO:0007669"/>
    <property type="project" value="TreeGrafter"/>
</dbReference>
<dbReference type="GO" id="GO:0004029">
    <property type="term" value="F:aldehyde dehydrogenase (NAD+) activity"/>
    <property type="evidence" value="ECO:0007669"/>
    <property type="project" value="TreeGrafter"/>
</dbReference>
<dbReference type="InterPro" id="IPR016162">
    <property type="entry name" value="Ald_DH_N"/>
</dbReference>
<dbReference type="Gene3D" id="3.40.605.10">
    <property type="entry name" value="Aldehyde Dehydrogenase, Chain A, domain 1"/>
    <property type="match status" value="3"/>
</dbReference>
<evidence type="ECO:0000256" key="3">
    <source>
        <dbReference type="ARBA" id="ARBA00023027"/>
    </source>
</evidence>
<dbReference type="OrthoDB" id="310895at2759"/>
<sequence>MSSAKTTITAPNGRQITINTGLFISNEWVAPVKEQEITSINPATEEAIVSVSAAGPEDVDKAVSAARAAFEGSWADVVGTERGRLLMKLADIVEAEMEPLATLVTMENGKPYSQATGDVEEMCGTGRQKFTYTLREPIGVCGQIIPWNYPLGMAGWKLDPCLACGNTTVLKPAEQTPLSILYFADLVVKAGFPPGAINILNGYERGTGSAIVDHPGIDKISFTGSTATGRQIMKSAAVNLKNITLETGGKSPIIIFDDADIKHAIKWTHYGIMGNMGQICTANIPHFHPREDLRRLYEAFLGCIEKISIASSNKPNGRGYFIEPTVVGDVKSSMKVYKEEIFGPFAAVVKFSSEQEVIKAANDTEYGLAAALFTTDVTRAVRISQRLHAGNVWINSNNNSDFQVPFGGMKQSGIGRELGEAGLEAYSTLKAVHLNLVLANPDI</sequence>
<dbReference type="PANTHER" id="PTHR43720:SF2">
    <property type="entry name" value="2-AMINOMUCONIC SEMIALDEHYDE DEHYDROGENASE"/>
    <property type="match status" value="1"/>
</dbReference>
<dbReference type="SUPFAM" id="SSF53720">
    <property type="entry name" value="ALDH-like"/>
    <property type="match status" value="1"/>
</dbReference>
<evidence type="ECO:0000259" key="6">
    <source>
        <dbReference type="Pfam" id="PF00171"/>
    </source>
</evidence>
<gene>
    <name evidence="7" type="ORF">CRHIZ90672A_00018522</name>
</gene>
<dbReference type="AlphaFoldDB" id="A0A9N9V9H3"/>
<dbReference type="FunFam" id="3.40.605.10:FF:000007">
    <property type="entry name" value="NAD/NADP-dependent betaine aldehyde dehydrogenase"/>
    <property type="match status" value="1"/>
</dbReference>
<dbReference type="Proteomes" id="UP000696573">
    <property type="component" value="Unassembled WGS sequence"/>
</dbReference>
<dbReference type="Pfam" id="PF00171">
    <property type="entry name" value="Aldedh"/>
    <property type="match status" value="2"/>
</dbReference>
<dbReference type="PROSITE" id="PS00687">
    <property type="entry name" value="ALDEHYDE_DEHYDR_GLU"/>
    <property type="match status" value="1"/>
</dbReference>
<dbReference type="InterPro" id="IPR029510">
    <property type="entry name" value="Ald_DH_CS_GLU"/>
</dbReference>
<dbReference type="InterPro" id="IPR016163">
    <property type="entry name" value="Ald_DH_C"/>
</dbReference>
<protein>
    <recommendedName>
        <fullName evidence="6">Aldehyde dehydrogenase domain-containing protein</fullName>
    </recommendedName>
</protein>
<comment type="caution">
    <text evidence="7">The sequence shown here is derived from an EMBL/GenBank/DDBJ whole genome shotgun (WGS) entry which is preliminary data.</text>
</comment>